<dbReference type="Proteomes" id="UP000596661">
    <property type="component" value="Chromosome 7"/>
</dbReference>
<dbReference type="EnsemblPlants" id="evm.model.07.1630">
    <property type="protein sequence ID" value="cds.evm.model.07.1630"/>
    <property type="gene ID" value="evm.TU.07.1630"/>
</dbReference>
<keyword evidence="3" id="KW-1185">Reference proteome</keyword>
<name>A0A803Q3E0_CANSA</name>
<dbReference type="Pfam" id="PF13966">
    <property type="entry name" value="zf-RVT"/>
    <property type="match status" value="1"/>
</dbReference>
<sequence>MSWEGRFLSKASKELLLKTVAQALPNHAMSVFLLPLKTCKSLESIMSKYWCQSSKQSRRVSWMSWNKLCRHKHKGGLGFKDLRQHNIALLGKQAWRLLVHDSTLVSKVFKARYFPNGSFLSASLGNNPSYVWRSIFEAKDLIMAGARRSIASGIQTSILGYPWLPDVEDPYVHSIHPGLVNQTVASLIIPLPEIVQTDCWSWSKDCTGLYSVKSAYGWLQNQTNVPGLDTGFWKVFWKIKVQPKVLQFAWRALTDTLATKVQLTTKHVYVNKLCIFCNMAEETIMHVLVQCPYAMSCWHRSSLNVVSTVLSARTHLYQWQNAQQTKGEPPLSHFEVGREAEHWTKPTESMVKVNMDGATFEATNAFGYGFISRDTNGEIIEARYLARVGILHPKLLKCWA</sequence>
<accession>A0A803Q3E0</accession>
<reference evidence="2" key="2">
    <citation type="submission" date="2021-03" db="UniProtKB">
        <authorList>
            <consortium name="EnsemblPlants"/>
        </authorList>
    </citation>
    <scope>IDENTIFICATION</scope>
</reference>
<dbReference type="OMA" id="PDRANIC"/>
<dbReference type="InterPro" id="IPR026960">
    <property type="entry name" value="RVT-Znf"/>
</dbReference>
<dbReference type="EMBL" id="UZAU01000673">
    <property type="status" value="NOT_ANNOTATED_CDS"/>
    <property type="molecule type" value="Genomic_DNA"/>
</dbReference>
<organism evidence="2 3">
    <name type="scientific">Cannabis sativa</name>
    <name type="common">Hemp</name>
    <name type="synonym">Marijuana</name>
    <dbReference type="NCBI Taxonomy" id="3483"/>
    <lineage>
        <taxon>Eukaryota</taxon>
        <taxon>Viridiplantae</taxon>
        <taxon>Streptophyta</taxon>
        <taxon>Embryophyta</taxon>
        <taxon>Tracheophyta</taxon>
        <taxon>Spermatophyta</taxon>
        <taxon>Magnoliopsida</taxon>
        <taxon>eudicotyledons</taxon>
        <taxon>Gunneridae</taxon>
        <taxon>Pentapetalae</taxon>
        <taxon>rosids</taxon>
        <taxon>fabids</taxon>
        <taxon>Rosales</taxon>
        <taxon>Cannabaceae</taxon>
        <taxon>Cannabis</taxon>
    </lineage>
</organism>
<feature type="domain" description="Reverse transcriptase zinc-binding" evidence="1">
    <location>
        <begin position="210"/>
        <end position="298"/>
    </location>
</feature>
<reference evidence="2" key="1">
    <citation type="submission" date="2018-11" db="EMBL/GenBank/DDBJ databases">
        <authorList>
            <person name="Grassa J C."/>
        </authorList>
    </citation>
    <scope>NUCLEOTIDE SEQUENCE [LARGE SCALE GENOMIC DNA]</scope>
</reference>
<proteinExistence type="predicted"/>
<evidence type="ECO:0000313" key="2">
    <source>
        <dbReference type="EnsemblPlants" id="cds.evm.model.07.1630"/>
    </source>
</evidence>
<dbReference type="PANTHER" id="PTHR33116">
    <property type="entry name" value="REVERSE TRANSCRIPTASE ZINC-BINDING DOMAIN-CONTAINING PROTEIN-RELATED-RELATED"/>
    <property type="match status" value="1"/>
</dbReference>
<evidence type="ECO:0000259" key="1">
    <source>
        <dbReference type="Pfam" id="PF13966"/>
    </source>
</evidence>
<dbReference type="PANTHER" id="PTHR33116:SF86">
    <property type="entry name" value="REVERSE TRANSCRIPTASE DOMAIN-CONTAINING PROTEIN"/>
    <property type="match status" value="1"/>
</dbReference>
<dbReference type="AlphaFoldDB" id="A0A803Q3E0"/>
<dbReference type="Gramene" id="evm.model.07.1630">
    <property type="protein sequence ID" value="cds.evm.model.07.1630"/>
    <property type="gene ID" value="evm.TU.07.1630"/>
</dbReference>
<evidence type="ECO:0000313" key="3">
    <source>
        <dbReference type="Proteomes" id="UP000596661"/>
    </source>
</evidence>
<protein>
    <recommendedName>
        <fullName evidence="1">Reverse transcriptase zinc-binding domain-containing protein</fullName>
    </recommendedName>
</protein>